<reference evidence="2" key="1">
    <citation type="submission" date="2020-06" db="EMBL/GenBank/DDBJ databases">
        <title>Draft genome of Bugula neritina, a colonial animal packing powerful symbionts and potential medicines.</title>
        <authorList>
            <person name="Rayko M."/>
        </authorList>
    </citation>
    <scope>NUCLEOTIDE SEQUENCE [LARGE SCALE GENOMIC DNA]</scope>
    <source>
        <strain evidence="2">Kwan_BN1</strain>
    </source>
</reference>
<dbReference type="Pfam" id="PF00023">
    <property type="entry name" value="Ank"/>
    <property type="match status" value="1"/>
</dbReference>
<dbReference type="EMBL" id="VXIV02001582">
    <property type="protein sequence ID" value="KAF6031648.1"/>
    <property type="molecule type" value="Genomic_DNA"/>
</dbReference>
<dbReference type="SUPFAM" id="SSF53474">
    <property type="entry name" value="alpha/beta-Hydrolases"/>
    <property type="match status" value="1"/>
</dbReference>
<dbReference type="Gene3D" id="1.25.40.20">
    <property type="entry name" value="Ankyrin repeat-containing domain"/>
    <property type="match status" value="1"/>
</dbReference>
<organism evidence="2 3">
    <name type="scientific">Bugula neritina</name>
    <name type="common">Brown bryozoan</name>
    <name type="synonym">Sertularia neritina</name>
    <dbReference type="NCBI Taxonomy" id="10212"/>
    <lineage>
        <taxon>Eukaryota</taxon>
        <taxon>Metazoa</taxon>
        <taxon>Spiralia</taxon>
        <taxon>Lophotrochozoa</taxon>
        <taxon>Bryozoa</taxon>
        <taxon>Gymnolaemata</taxon>
        <taxon>Cheilostomatida</taxon>
        <taxon>Flustrina</taxon>
        <taxon>Buguloidea</taxon>
        <taxon>Bugulidae</taxon>
        <taxon>Bugula</taxon>
    </lineage>
</organism>
<dbReference type="SUPFAM" id="SSF48403">
    <property type="entry name" value="Ankyrin repeat"/>
    <property type="match status" value="1"/>
</dbReference>
<dbReference type="InterPro" id="IPR036770">
    <property type="entry name" value="Ankyrin_rpt-contain_sf"/>
</dbReference>
<name>A0A7J7K214_BUGNE</name>
<evidence type="ECO:0000256" key="1">
    <source>
        <dbReference type="PROSITE-ProRule" id="PRU00023"/>
    </source>
</evidence>
<dbReference type="PANTHER" id="PTHR15394">
    <property type="entry name" value="SERINE HYDROLASE RBBP9"/>
    <property type="match status" value="1"/>
</dbReference>
<dbReference type="AlphaFoldDB" id="A0A7J7K214"/>
<keyword evidence="1" id="KW-0040">ANK repeat</keyword>
<feature type="repeat" description="ANK" evidence="1">
    <location>
        <begin position="157"/>
        <end position="180"/>
    </location>
</feature>
<dbReference type="Proteomes" id="UP000593567">
    <property type="component" value="Unassembled WGS sequence"/>
</dbReference>
<dbReference type="OrthoDB" id="2369073at2759"/>
<sequence length="430" mass="48256">MSSDEEDTTSADIDLMTQQFLQQILLMKKGEASSMPSAFLEDELFEDPYTLAEIKADPKKYMLWAAENNDLAQVERLFHTDASLVNVVDDDLYTPLHRASYNNHTEVIEFLVAQGANIHARTVDGWQPFHSACRWDNVKAAKLLISKGADVHSLTNGNNTALHLAAVNGDAEAVLKFLLSETDIDKSILNDGKDTAEDIARRNSPYGKYFHSLTRKEESQELTTGLGEACGAVDNISKPRKVVIVPGNGGGDVYRANWYSWAHKNIKKLGVESRLKNMPDPVIASEKEWIPFMEKELQCDENTIIIGHSSGAVAAMRYAETHEIFAMILVSAYVTDLGDETERKSGYFNRPWQWSDMKSHCKHIIQFGSSDDPFLPWEEQTLVAKETNSQFHKSDQAGHYMNSVFPELVKVVKNLISSETVTEKCDDFVI</sequence>
<comment type="caution">
    <text evidence="2">The sequence shown here is derived from an EMBL/GenBank/DDBJ whole genome shotgun (WGS) entry which is preliminary data.</text>
</comment>
<dbReference type="PROSITE" id="PS50088">
    <property type="entry name" value="ANK_REPEAT"/>
    <property type="match status" value="3"/>
</dbReference>
<feature type="repeat" description="ANK" evidence="1">
    <location>
        <begin position="91"/>
        <end position="123"/>
    </location>
</feature>
<protein>
    <submittedName>
        <fullName evidence="2">RBBP9</fullName>
    </submittedName>
</protein>
<proteinExistence type="predicted"/>
<dbReference type="InterPro" id="IPR002110">
    <property type="entry name" value="Ankyrin_rpt"/>
</dbReference>
<dbReference type="PROSITE" id="PS50297">
    <property type="entry name" value="ANK_REP_REGION"/>
    <property type="match status" value="3"/>
</dbReference>
<evidence type="ECO:0000313" key="3">
    <source>
        <dbReference type="Proteomes" id="UP000593567"/>
    </source>
</evidence>
<dbReference type="Gene3D" id="3.40.50.1820">
    <property type="entry name" value="alpha/beta hydrolase"/>
    <property type="match status" value="1"/>
</dbReference>
<feature type="repeat" description="ANK" evidence="1">
    <location>
        <begin position="124"/>
        <end position="156"/>
    </location>
</feature>
<dbReference type="Pfam" id="PF06821">
    <property type="entry name" value="Ser_hydrolase"/>
    <property type="match status" value="1"/>
</dbReference>
<gene>
    <name evidence="2" type="ORF">EB796_010043</name>
</gene>
<keyword evidence="3" id="KW-1185">Reference proteome</keyword>
<evidence type="ECO:0000313" key="2">
    <source>
        <dbReference type="EMBL" id="KAF6031648.1"/>
    </source>
</evidence>
<dbReference type="PANTHER" id="PTHR15394:SF3">
    <property type="entry name" value="SERINE HYDROLASE RBBP9"/>
    <property type="match status" value="1"/>
</dbReference>
<dbReference type="SMART" id="SM00248">
    <property type="entry name" value="ANK"/>
    <property type="match status" value="3"/>
</dbReference>
<accession>A0A7J7K214</accession>
<dbReference type="Pfam" id="PF12796">
    <property type="entry name" value="Ank_2"/>
    <property type="match status" value="1"/>
</dbReference>
<dbReference type="InterPro" id="IPR029058">
    <property type="entry name" value="AB_hydrolase_fold"/>
</dbReference>
<dbReference type="InterPro" id="IPR010662">
    <property type="entry name" value="RBBP9/YdeN"/>
</dbReference>
<dbReference type="GO" id="GO:0016787">
    <property type="term" value="F:hydrolase activity"/>
    <property type="evidence" value="ECO:0007669"/>
    <property type="project" value="InterPro"/>
</dbReference>